<feature type="region of interest" description="Disordered" evidence="1">
    <location>
        <begin position="109"/>
        <end position="133"/>
    </location>
</feature>
<dbReference type="AlphaFoldDB" id="A0A839ER57"/>
<proteinExistence type="predicted"/>
<dbReference type="Pfam" id="PF11162">
    <property type="entry name" value="DUF2946"/>
    <property type="match status" value="1"/>
</dbReference>
<organism evidence="2 3">
    <name type="scientific">Dokdonella fugitiva</name>
    <dbReference type="NCBI Taxonomy" id="328517"/>
    <lineage>
        <taxon>Bacteria</taxon>
        <taxon>Pseudomonadati</taxon>
        <taxon>Pseudomonadota</taxon>
        <taxon>Gammaproteobacteria</taxon>
        <taxon>Lysobacterales</taxon>
        <taxon>Rhodanobacteraceae</taxon>
        <taxon>Dokdonella</taxon>
    </lineage>
</organism>
<gene>
    <name evidence="2" type="ORF">FHW12_001028</name>
</gene>
<evidence type="ECO:0000313" key="3">
    <source>
        <dbReference type="Proteomes" id="UP000550401"/>
    </source>
</evidence>
<evidence type="ECO:0008006" key="4">
    <source>
        <dbReference type="Google" id="ProtNLM"/>
    </source>
</evidence>
<keyword evidence="3" id="KW-1185">Reference proteome</keyword>
<dbReference type="RefSeq" id="WP_182529880.1">
    <property type="nucleotide sequence ID" value="NZ_JACGXL010000001.1"/>
</dbReference>
<evidence type="ECO:0000313" key="2">
    <source>
        <dbReference type="EMBL" id="MBA8886837.1"/>
    </source>
</evidence>
<dbReference type="EMBL" id="JACGXL010000001">
    <property type="protein sequence ID" value="MBA8886837.1"/>
    <property type="molecule type" value="Genomic_DNA"/>
</dbReference>
<dbReference type="InterPro" id="IPR021333">
    <property type="entry name" value="DUF2946"/>
</dbReference>
<protein>
    <recommendedName>
        <fullName evidence="4">DUF2946 family protein</fullName>
    </recommendedName>
</protein>
<sequence>MDIRRFRRQRWSAWLAIFAMLLLALAPTVSQVLGAHAPHHAHAGHAIAASAHADHAALASHLQLQADDDCAGDCWRKCGYCDFLAHAPALATVAHAIVVAPLRAAAPATRHRSEPRVVRPYSLAQPRGPPVLA</sequence>
<name>A0A839ER57_9GAMM</name>
<reference evidence="2 3" key="1">
    <citation type="submission" date="2020-07" db="EMBL/GenBank/DDBJ databases">
        <title>Genomic Encyclopedia of Type Strains, Phase IV (KMG-V): Genome sequencing to study the core and pangenomes of soil and plant-associated prokaryotes.</title>
        <authorList>
            <person name="Whitman W."/>
        </authorList>
    </citation>
    <scope>NUCLEOTIDE SEQUENCE [LARGE SCALE GENOMIC DNA]</scope>
    <source>
        <strain evidence="2 3">RH2WT43</strain>
    </source>
</reference>
<evidence type="ECO:0000256" key="1">
    <source>
        <dbReference type="SAM" id="MobiDB-lite"/>
    </source>
</evidence>
<comment type="caution">
    <text evidence="2">The sequence shown here is derived from an EMBL/GenBank/DDBJ whole genome shotgun (WGS) entry which is preliminary data.</text>
</comment>
<dbReference type="Proteomes" id="UP000550401">
    <property type="component" value="Unassembled WGS sequence"/>
</dbReference>
<accession>A0A839ER57</accession>